<organism evidence="6 7">
    <name type="scientific">Fusarium heterosporum</name>
    <dbReference type="NCBI Taxonomy" id="42747"/>
    <lineage>
        <taxon>Eukaryota</taxon>
        <taxon>Fungi</taxon>
        <taxon>Dikarya</taxon>
        <taxon>Ascomycota</taxon>
        <taxon>Pezizomycotina</taxon>
        <taxon>Sordariomycetes</taxon>
        <taxon>Hypocreomycetidae</taxon>
        <taxon>Hypocreales</taxon>
        <taxon>Nectriaceae</taxon>
        <taxon>Fusarium</taxon>
        <taxon>Fusarium heterosporum species complex</taxon>
    </lineage>
</organism>
<dbReference type="PROSITE" id="PS50297">
    <property type="entry name" value="ANK_REP_REGION"/>
    <property type="match status" value="4"/>
</dbReference>
<dbReference type="SUPFAM" id="SSF56112">
    <property type="entry name" value="Protein kinase-like (PK-like)"/>
    <property type="match status" value="1"/>
</dbReference>
<dbReference type="Pfam" id="PF00069">
    <property type="entry name" value="Pkinase"/>
    <property type="match status" value="1"/>
</dbReference>
<proteinExistence type="predicted"/>
<evidence type="ECO:0000259" key="5">
    <source>
        <dbReference type="PROSITE" id="PS50011"/>
    </source>
</evidence>
<keyword evidence="1" id="KW-0677">Repeat</keyword>
<dbReference type="Gene3D" id="1.25.40.20">
    <property type="entry name" value="Ankyrin repeat-containing domain"/>
    <property type="match status" value="3"/>
</dbReference>
<accession>A0A8H5TAE6</accession>
<reference evidence="6 7" key="1">
    <citation type="submission" date="2020-05" db="EMBL/GenBank/DDBJ databases">
        <title>Identification and distribution of gene clusters putatively required for synthesis of sphingolipid metabolism inhibitors in phylogenetically diverse species of the filamentous fungus Fusarium.</title>
        <authorList>
            <person name="Kim H.-S."/>
            <person name="Busman M."/>
            <person name="Brown D.W."/>
            <person name="Divon H."/>
            <person name="Uhlig S."/>
            <person name="Proctor R.H."/>
        </authorList>
    </citation>
    <scope>NUCLEOTIDE SEQUENCE [LARGE SCALE GENOMIC DNA]</scope>
    <source>
        <strain evidence="6 7">NRRL 20693</strain>
    </source>
</reference>
<dbReference type="GO" id="GO:0005524">
    <property type="term" value="F:ATP binding"/>
    <property type="evidence" value="ECO:0007669"/>
    <property type="project" value="InterPro"/>
</dbReference>
<dbReference type="PANTHER" id="PTHR24198:SF165">
    <property type="entry name" value="ANKYRIN REPEAT-CONTAINING PROTEIN-RELATED"/>
    <property type="match status" value="1"/>
</dbReference>
<feature type="repeat" description="ANK" evidence="3">
    <location>
        <begin position="1021"/>
        <end position="1053"/>
    </location>
</feature>
<feature type="repeat" description="ANK" evidence="3">
    <location>
        <begin position="849"/>
        <end position="881"/>
    </location>
</feature>
<dbReference type="GO" id="GO:0004672">
    <property type="term" value="F:protein kinase activity"/>
    <property type="evidence" value="ECO:0007669"/>
    <property type="project" value="InterPro"/>
</dbReference>
<sequence>MEFSSAFTFRARDREQDPDASADGSVDPQSIGTNCPHFAGFMAVCFAEGHNNLGLHPVITNTTPNFQDVSLGGGSFDVRKVEASSFPIGLSTSIFTNRKFVAVKHPRIQDDGRVSFGEIALELQILRHSPLQKHENIVNLLAVMYHGTGNEEGIRVLPALVLEYAEHGSLKAFQEAGYARSLEERLRIALDIARGLEALHDSGIVHGDIKPSNLLVCKDATRNYIIKVSDFGFAMPMEGGQLIGSTEVYSAPEADGATGPSQYLRQQDIYSFGLTLWTILSDGVPFYSSLPDGERRENLRKLKQSNLLPNLAAFNILYRLRNESYPLMTLVKVILFSLQLLPARRFSNMSRVIHHLEITESIVKNRNGHDTPDCQGLRASSKLLLRLISEAKPAASVDEQSERFMLTSSVTLSSVFLSKELGIVGSEMTLDPEQFRSVQVKFLPKVHARFFSFLQEEDMPLKNMLQDITKGRIDASVAELLAGSTNSIENAPPQPMSARTAVQLIIDCAGFLHELPNDHSVVTSTSPSTATSIHLLHDEEFIPDVHIFKPPPNTMETADKSKISKSSGILQKAPKLVRTALVESLKNIFNTSRSRNEKAHAALNLAYAYVDEIGVDFDLKQAAYYILQAANLGLEKARTFYVNIFSHLPGIDAPDQETLRTWLAESAQAGSHVALRKLKKLSLTDWQQISQEAQQKELNRLDITFNVSEEMESMFQSLSLDSVDTTQAQNMLLWSIVQDRPELISSCLDRQPGLAEMAVSNGETPALIAARLGRRRVIETILNHSNCGNAAELTDERGVNALHWLGSFEDEDIESVATLLVNRGADVNSPAPRIASTLYGVTVGEGDLLTYTPLHWAVVRNCLPAVDALIKLGADPNFSMETTDGETANLTPLEVACGFCYSAIVARLLQEPKVRQVVDTPTPMINGKDVMYRPLFHVVQGGLRWRRLCLLGVDFESESKKTIQSLVENGASTDAVLQVHDVKMPAVFATAYHQCSADLMVSGLQLGFAGQIDARFGGISSGGSALFLAITHGDRVMFKALLDAGADFTGVDDSGLNPLHRAAKETDDVYFVEALLEKGLPVDPVDQNVISAFWVAVWTGNLTIARYLYDHGADRDRIPTSVKRNILGEMLSEHTRNALGRVKFLLGLPDREGSDAFMITIDENTRYSLLHFAIPYISEFAQDNEITGIMVAEILRRYNKPEHLDNTAGPHEMTALAMAAEVGNYFVVRRLLEHGANPNVPDQYGRTALDLVHKRYCFPEKFMATAKVDYKDELAVARVLKAVNENTSELLGLLYSHKAEVKTWRPPPWLEGDPGHRSLSWVIERLREGTGGSE</sequence>
<dbReference type="SMART" id="SM00248">
    <property type="entry name" value="ANK"/>
    <property type="match status" value="7"/>
</dbReference>
<dbReference type="Pfam" id="PF13606">
    <property type="entry name" value="Ank_3"/>
    <property type="match status" value="1"/>
</dbReference>
<dbReference type="Gene3D" id="1.25.40.10">
    <property type="entry name" value="Tetratricopeptide repeat domain"/>
    <property type="match status" value="1"/>
</dbReference>
<keyword evidence="7" id="KW-1185">Reference proteome</keyword>
<dbReference type="OrthoDB" id="4062651at2759"/>
<dbReference type="InterPro" id="IPR011009">
    <property type="entry name" value="Kinase-like_dom_sf"/>
</dbReference>
<feature type="repeat" description="ANK" evidence="3">
    <location>
        <begin position="1054"/>
        <end position="1087"/>
    </location>
</feature>
<gene>
    <name evidence="6" type="ORF">FHETE_6596</name>
</gene>
<dbReference type="SUPFAM" id="SSF48403">
    <property type="entry name" value="Ankyrin repeat"/>
    <property type="match status" value="2"/>
</dbReference>
<dbReference type="Pfam" id="PF12796">
    <property type="entry name" value="Ank_2"/>
    <property type="match status" value="1"/>
</dbReference>
<dbReference type="Gene3D" id="1.10.510.10">
    <property type="entry name" value="Transferase(Phosphotransferase) domain 1"/>
    <property type="match status" value="1"/>
</dbReference>
<dbReference type="InterPro" id="IPR002110">
    <property type="entry name" value="Ankyrin_rpt"/>
</dbReference>
<dbReference type="PANTHER" id="PTHR24198">
    <property type="entry name" value="ANKYRIN REPEAT AND PROTEIN KINASE DOMAIN-CONTAINING PROTEIN"/>
    <property type="match status" value="1"/>
</dbReference>
<dbReference type="Pfam" id="PF00023">
    <property type="entry name" value="Ank"/>
    <property type="match status" value="1"/>
</dbReference>
<dbReference type="PROSITE" id="PS50011">
    <property type="entry name" value="PROTEIN_KINASE_DOM"/>
    <property type="match status" value="1"/>
</dbReference>
<dbReference type="SMART" id="SM00220">
    <property type="entry name" value="S_TKc"/>
    <property type="match status" value="1"/>
</dbReference>
<dbReference type="Proteomes" id="UP000567885">
    <property type="component" value="Unassembled WGS sequence"/>
</dbReference>
<feature type="domain" description="Protein kinase" evidence="5">
    <location>
        <begin position="65"/>
        <end position="358"/>
    </location>
</feature>
<evidence type="ECO:0000256" key="2">
    <source>
        <dbReference type="ARBA" id="ARBA00023043"/>
    </source>
</evidence>
<keyword evidence="2 3" id="KW-0040">ANK repeat</keyword>
<dbReference type="InterPro" id="IPR000719">
    <property type="entry name" value="Prot_kinase_dom"/>
</dbReference>
<dbReference type="InterPro" id="IPR008271">
    <property type="entry name" value="Ser/Thr_kinase_AS"/>
</dbReference>
<protein>
    <submittedName>
        <fullName evidence="6">Serine threonine kinase</fullName>
    </submittedName>
</protein>
<evidence type="ECO:0000256" key="3">
    <source>
        <dbReference type="PROSITE-ProRule" id="PRU00023"/>
    </source>
</evidence>
<dbReference type="InterPro" id="IPR036770">
    <property type="entry name" value="Ankyrin_rpt-contain_sf"/>
</dbReference>
<keyword evidence="6" id="KW-0418">Kinase</keyword>
<evidence type="ECO:0000313" key="7">
    <source>
        <dbReference type="Proteomes" id="UP000567885"/>
    </source>
</evidence>
<keyword evidence="6" id="KW-0808">Transferase</keyword>
<feature type="repeat" description="ANK" evidence="3">
    <location>
        <begin position="1211"/>
        <end position="1243"/>
    </location>
</feature>
<dbReference type="InterPro" id="IPR011990">
    <property type="entry name" value="TPR-like_helical_dom_sf"/>
</dbReference>
<evidence type="ECO:0000256" key="1">
    <source>
        <dbReference type="ARBA" id="ARBA00022737"/>
    </source>
</evidence>
<dbReference type="PROSITE" id="PS00108">
    <property type="entry name" value="PROTEIN_KINASE_ST"/>
    <property type="match status" value="1"/>
</dbReference>
<feature type="region of interest" description="Disordered" evidence="4">
    <location>
        <begin position="1"/>
        <end position="29"/>
    </location>
</feature>
<dbReference type="EMBL" id="JAAGWQ010000121">
    <property type="protein sequence ID" value="KAF5665580.1"/>
    <property type="molecule type" value="Genomic_DNA"/>
</dbReference>
<dbReference type="PROSITE" id="PS50088">
    <property type="entry name" value="ANK_REPEAT"/>
    <property type="match status" value="4"/>
</dbReference>
<comment type="caution">
    <text evidence="6">The sequence shown here is derived from an EMBL/GenBank/DDBJ whole genome shotgun (WGS) entry which is preliminary data.</text>
</comment>
<evidence type="ECO:0000313" key="6">
    <source>
        <dbReference type="EMBL" id="KAF5665580.1"/>
    </source>
</evidence>
<name>A0A8H5TAE6_FUSHE</name>
<evidence type="ECO:0000256" key="4">
    <source>
        <dbReference type="SAM" id="MobiDB-lite"/>
    </source>
</evidence>